<evidence type="ECO:0008006" key="3">
    <source>
        <dbReference type="Google" id="ProtNLM"/>
    </source>
</evidence>
<protein>
    <recommendedName>
        <fullName evidence="3">EthD domain-containing protein</fullName>
    </recommendedName>
</protein>
<accession>A0A5C3KUE7</accession>
<dbReference type="SUPFAM" id="SSF54909">
    <property type="entry name" value="Dimeric alpha+beta barrel"/>
    <property type="match status" value="1"/>
</dbReference>
<dbReference type="OrthoDB" id="2851338at2759"/>
<gene>
    <name evidence="1" type="ORF">FA15DRAFT_641957</name>
</gene>
<dbReference type="Proteomes" id="UP000307440">
    <property type="component" value="Unassembled WGS sequence"/>
</dbReference>
<reference evidence="1 2" key="1">
    <citation type="journal article" date="2019" name="Nat. Ecol. Evol.">
        <title>Megaphylogeny resolves global patterns of mushroom evolution.</title>
        <authorList>
            <person name="Varga T."/>
            <person name="Krizsan K."/>
            <person name="Foldi C."/>
            <person name="Dima B."/>
            <person name="Sanchez-Garcia M."/>
            <person name="Sanchez-Ramirez S."/>
            <person name="Szollosi G.J."/>
            <person name="Szarkandi J.G."/>
            <person name="Papp V."/>
            <person name="Albert L."/>
            <person name="Andreopoulos W."/>
            <person name="Angelini C."/>
            <person name="Antonin V."/>
            <person name="Barry K.W."/>
            <person name="Bougher N.L."/>
            <person name="Buchanan P."/>
            <person name="Buyck B."/>
            <person name="Bense V."/>
            <person name="Catcheside P."/>
            <person name="Chovatia M."/>
            <person name="Cooper J."/>
            <person name="Damon W."/>
            <person name="Desjardin D."/>
            <person name="Finy P."/>
            <person name="Geml J."/>
            <person name="Haridas S."/>
            <person name="Hughes K."/>
            <person name="Justo A."/>
            <person name="Karasinski D."/>
            <person name="Kautmanova I."/>
            <person name="Kiss B."/>
            <person name="Kocsube S."/>
            <person name="Kotiranta H."/>
            <person name="LaButti K.M."/>
            <person name="Lechner B.E."/>
            <person name="Liimatainen K."/>
            <person name="Lipzen A."/>
            <person name="Lukacs Z."/>
            <person name="Mihaltcheva S."/>
            <person name="Morgado L.N."/>
            <person name="Niskanen T."/>
            <person name="Noordeloos M.E."/>
            <person name="Ohm R.A."/>
            <person name="Ortiz-Santana B."/>
            <person name="Ovrebo C."/>
            <person name="Racz N."/>
            <person name="Riley R."/>
            <person name="Savchenko A."/>
            <person name="Shiryaev A."/>
            <person name="Soop K."/>
            <person name="Spirin V."/>
            <person name="Szebenyi C."/>
            <person name="Tomsovsky M."/>
            <person name="Tulloss R.E."/>
            <person name="Uehling J."/>
            <person name="Grigoriev I.V."/>
            <person name="Vagvolgyi C."/>
            <person name="Papp T."/>
            <person name="Martin F.M."/>
            <person name="Miettinen O."/>
            <person name="Hibbett D.S."/>
            <person name="Nagy L.G."/>
        </authorList>
    </citation>
    <scope>NUCLEOTIDE SEQUENCE [LARGE SCALE GENOMIC DNA]</scope>
    <source>
        <strain evidence="1 2">CBS 121175</strain>
    </source>
</reference>
<dbReference type="InterPro" id="IPR011008">
    <property type="entry name" value="Dimeric_a/b-barrel"/>
</dbReference>
<proteinExistence type="predicted"/>
<dbReference type="AlphaFoldDB" id="A0A5C3KUE7"/>
<keyword evidence="2" id="KW-1185">Reference proteome</keyword>
<evidence type="ECO:0000313" key="1">
    <source>
        <dbReference type="EMBL" id="TFK23835.1"/>
    </source>
</evidence>
<dbReference type="EMBL" id="ML210211">
    <property type="protein sequence ID" value="TFK23835.1"/>
    <property type="molecule type" value="Genomic_DNA"/>
</dbReference>
<name>A0A5C3KUE7_COPMA</name>
<sequence>MTGFLAVFSEPGEQVALEEFHDWYDNEHIPLRLNHLTSFLSGVRYHAADGKQPGWVAMYEIDGVASLYDPSYTALRDNRSERERILVQKLGVLDRRICEVIRDSGEQRSKSTGFRLGSPSNALVTFELSTEPEEGVFDEWARKLRDLHGWVRTRVVKSPDVVVTGIDDVLKAKPVQDYLVITELVSEDDYEAFESSIRTLEVESADIRRWDFYRAYPSIAQSNV</sequence>
<dbReference type="STRING" id="230819.A0A5C3KUE7"/>
<organism evidence="1 2">
    <name type="scientific">Coprinopsis marcescibilis</name>
    <name type="common">Agaric fungus</name>
    <name type="synonym">Psathyrella marcescibilis</name>
    <dbReference type="NCBI Taxonomy" id="230819"/>
    <lineage>
        <taxon>Eukaryota</taxon>
        <taxon>Fungi</taxon>
        <taxon>Dikarya</taxon>
        <taxon>Basidiomycota</taxon>
        <taxon>Agaricomycotina</taxon>
        <taxon>Agaricomycetes</taxon>
        <taxon>Agaricomycetidae</taxon>
        <taxon>Agaricales</taxon>
        <taxon>Agaricineae</taxon>
        <taxon>Psathyrellaceae</taxon>
        <taxon>Coprinopsis</taxon>
    </lineage>
</organism>
<evidence type="ECO:0000313" key="2">
    <source>
        <dbReference type="Proteomes" id="UP000307440"/>
    </source>
</evidence>